<evidence type="ECO:0000313" key="2">
    <source>
        <dbReference type="Proteomes" id="UP000377224"/>
    </source>
</evidence>
<dbReference type="EMBL" id="CABVIN010000005">
    <property type="protein sequence ID" value="VVP23148.1"/>
    <property type="molecule type" value="Genomic_DNA"/>
</dbReference>
<dbReference type="RefSeq" id="WP_191631164.1">
    <property type="nucleotide sequence ID" value="NZ_CABVIN010000005.1"/>
</dbReference>
<protein>
    <submittedName>
        <fullName evidence="1">Uncharacterized protein</fullName>
    </submittedName>
</protein>
<reference evidence="1 2" key="1">
    <citation type="submission" date="2019-09" db="EMBL/GenBank/DDBJ databases">
        <authorList>
            <person name="Chandra G."/>
            <person name="Truman W A."/>
        </authorList>
    </citation>
    <scope>NUCLEOTIDE SEQUENCE [LARGE SCALE GENOMIC DNA]</scope>
    <source>
        <strain evidence="1">PS896</strain>
    </source>
</reference>
<name>A0A5E7MEI1_PSEFL</name>
<gene>
    <name evidence="1" type="ORF">PS896_03948</name>
</gene>
<accession>A0A5E7MEI1</accession>
<evidence type="ECO:0000313" key="1">
    <source>
        <dbReference type="EMBL" id="VVP23148.1"/>
    </source>
</evidence>
<sequence>MNESQVKEIEEIVQQVAVDSGVSFDAAFKIAVGVLRLHAIERLPKGDGCAGGPI</sequence>
<dbReference type="Proteomes" id="UP000377224">
    <property type="component" value="Unassembled WGS sequence"/>
</dbReference>
<organism evidence="1 2">
    <name type="scientific">Pseudomonas fluorescens</name>
    <dbReference type="NCBI Taxonomy" id="294"/>
    <lineage>
        <taxon>Bacteria</taxon>
        <taxon>Pseudomonadati</taxon>
        <taxon>Pseudomonadota</taxon>
        <taxon>Gammaproteobacteria</taxon>
        <taxon>Pseudomonadales</taxon>
        <taxon>Pseudomonadaceae</taxon>
        <taxon>Pseudomonas</taxon>
    </lineage>
</organism>
<proteinExistence type="predicted"/>
<dbReference type="AlphaFoldDB" id="A0A5E7MEI1"/>